<dbReference type="InterPro" id="IPR001245">
    <property type="entry name" value="Ser-Thr/Tyr_kinase_cat_dom"/>
</dbReference>
<dbReference type="Pfam" id="PF23180">
    <property type="entry name" value="ALE2_N"/>
    <property type="match status" value="1"/>
</dbReference>
<evidence type="ECO:0000259" key="10">
    <source>
        <dbReference type="PROSITE" id="PS50011"/>
    </source>
</evidence>
<dbReference type="PROSITE" id="PS00108">
    <property type="entry name" value="PROTEIN_KINASE_ST"/>
    <property type="match status" value="1"/>
</dbReference>
<dbReference type="SUPFAM" id="SSF56112">
    <property type="entry name" value="Protein kinase-like (PK-like)"/>
    <property type="match status" value="1"/>
</dbReference>
<dbReference type="Gene3D" id="3.30.200.20">
    <property type="entry name" value="Phosphorylase Kinase, domain 1"/>
    <property type="match status" value="1"/>
</dbReference>
<reference evidence="11 12" key="1">
    <citation type="journal article" date="2016" name="G3 (Bethesda)">
        <title>First Draft Assembly and Annotation of the Genome of a California Endemic Oak Quercus lobata Nee (Fagaceae).</title>
        <authorList>
            <person name="Sork V.L."/>
            <person name="Fitz-Gibbon S.T."/>
            <person name="Puiu D."/>
            <person name="Crepeau M."/>
            <person name="Gugger P.F."/>
            <person name="Sherman R."/>
            <person name="Stevens K."/>
            <person name="Langley C.H."/>
            <person name="Pellegrini M."/>
            <person name="Salzberg S.L."/>
        </authorList>
    </citation>
    <scope>NUCLEOTIDE SEQUENCE [LARGE SCALE GENOMIC DNA]</scope>
    <source>
        <strain evidence="11 12">cv. SW786</strain>
    </source>
</reference>
<dbReference type="CDD" id="cd14066">
    <property type="entry name" value="STKc_IRAK"/>
    <property type="match status" value="1"/>
</dbReference>
<name>A0A7N2MJE7_QUELO</name>
<dbReference type="InterPro" id="IPR057597">
    <property type="entry name" value="ALE2_N"/>
</dbReference>
<dbReference type="AlphaFoldDB" id="A0A7N2MJE7"/>
<evidence type="ECO:0000256" key="3">
    <source>
        <dbReference type="ARBA" id="ARBA00022741"/>
    </source>
</evidence>
<evidence type="ECO:0000313" key="12">
    <source>
        <dbReference type="Proteomes" id="UP000594261"/>
    </source>
</evidence>
<dbReference type="EMBL" id="LRBV02000009">
    <property type="status" value="NOT_ANNOTATED_CDS"/>
    <property type="molecule type" value="Genomic_DNA"/>
</dbReference>
<evidence type="ECO:0000256" key="9">
    <source>
        <dbReference type="SAM" id="SignalP"/>
    </source>
</evidence>
<keyword evidence="3 6" id="KW-0547">Nucleotide-binding</keyword>
<dbReference type="PROSITE" id="PS00107">
    <property type="entry name" value="PROTEIN_KINASE_ATP"/>
    <property type="match status" value="1"/>
</dbReference>
<keyword evidence="5 6" id="KW-0067">ATP-binding</keyword>
<dbReference type="Pfam" id="PF07714">
    <property type="entry name" value="PK_Tyr_Ser-Thr"/>
    <property type="match status" value="1"/>
</dbReference>
<dbReference type="EnsemblPlants" id="QL09p042889:mrna">
    <property type="protein sequence ID" value="QL09p042889:mrna"/>
    <property type="gene ID" value="QL09p042889"/>
</dbReference>
<dbReference type="PANTHER" id="PTHR47989">
    <property type="entry name" value="OS01G0750732 PROTEIN"/>
    <property type="match status" value="1"/>
</dbReference>
<accession>A0A7N2MJE7</accession>
<dbReference type="Gene3D" id="1.10.510.10">
    <property type="entry name" value="Transferase(Phosphotransferase) domain 1"/>
    <property type="match status" value="1"/>
</dbReference>
<keyword evidence="4" id="KW-0418">Kinase</keyword>
<keyword evidence="12" id="KW-1185">Reference proteome</keyword>
<evidence type="ECO:0000313" key="11">
    <source>
        <dbReference type="EnsemblPlants" id="QL09p042889:mrna"/>
    </source>
</evidence>
<evidence type="ECO:0000256" key="4">
    <source>
        <dbReference type="ARBA" id="ARBA00022777"/>
    </source>
</evidence>
<dbReference type="GO" id="GO:0004674">
    <property type="term" value="F:protein serine/threonine kinase activity"/>
    <property type="evidence" value="ECO:0007669"/>
    <property type="project" value="UniProtKB-KW"/>
</dbReference>
<dbReference type="OMA" id="ILLVKWY"/>
<dbReference type="FunCoup" id="A0A7N2MJE7">
    <property type="interactions" value="1236"/>
</dbReference>
<feature type="region of interest" description="Disordered" evidence="7">
    <location>
        <begin position="263"/>
        <end position="297"/>
    </location>
</feature>
<keyword evidence="8" id="KW-0812">Transmembrane</keyword>
<organism evidence="11 12">
    <name type="scientific">Quercus lobata</name>
    <name type="common">Valley oak</name>
    <dbReference type="NCBI Taxonomy" id="97700"/>
    <lineage>
        <taxon>Eukaryota</taxon>
        <taxon>Viridiplantae</taxon>
        <taxon>Streptophyta</taxon>
        <taxon>Embryophyta</taxon>
        <taxon>Tracheophyta</taxon>
        <taxon>Spermatophyta</taxon>
        <taxon>Magnoliopsida</taxon>
        <taxon>eudicotyledons</taxon>
        <taxon>Gunneridae</taxon>
        <taxon>Pentapetalae</taxon>
        <taxon>rosids</taxon>
        <taxon>fabids</taxon>
        <taxon>Fagales</taxon>
        <taxon>Fagaceae</taxon>
        <taxon>Quercus</taxon>
    </lineage>
</organism>
<feature type="chain" id="PRO_5029790243" description="Protein kinase domain-containing protein" evidence="9">
    <location>
        <begin position="18"/>
        <end position="959"/>
    </location>
</feature>
<keyword evidence="1" id="KW-0723">Serine/threonine-protein kinase</keyword>
<dbReference type="PROSITE" id="PS50011">
    <property type="entry name" value="PROTEIN_KINASE_DOM"/>
    <property type="match status" value="1"/>
</dbReference>
<dbReference type="Proteomes" id="UP000594261">
    <property type="component" value="Chromosome 9"/>
</dbReference>
<evidence type="ECO:0000256" key="5">
    <source>
        <dbReference type="ARBA" id="ARBA00022840"/>
    </source>
</evidence>
<keyword evidence="2" id="KW-0808">Transferase</keyword>
<sequence>MPALILILLPLLNFVFSCSEKKESLQANGPTMKSTVAMEGHKMLTLIDHMPKIMERIIELFTKLNRSPSYCHTEKKEFAKLMQGLTMKGMVAMDGHKITNTHPSYASQFAELDFPFLMARKTLPLECVVLKIFSNSMKRPWKTMCPWHRSILTKTLSFQLLPKFQQTGAHSSPWNKFDDIFGKPKGLAHPQAHGHNFPYQEMVLCHPLLHIFLSPSLLPTRPFSMKEILVEHERSISMGVSFAASKPPKTWVVKPSLGPSTAPAPSPLYQGSSSNPSPIRGHHLHHQHVKPDAIAPSPSKNHACDQICIEPLTATPIGSPCGCVFPMKVRLLLDVATLSVFPVMRELEIEIAEGTYLEQSQVKIMGVIADSQNRESTVVDINLVPLGEKFDNTTAVLTSDRFWHKKVPLNTTLFGNYEVVDISYPGIPSSPPYGSYIGNGPTGSVGDLPITANFINKNQRMNLKTIAIISLSAFVLLLVFIGAVSIFLKWRKVRRPSNAVGPVFTPSANKRSGIGSVLSSSIASSTSVSLMSTMATCVLSAKTFTLAELEKATDSFSSKRILGEGGFGRVYCGIMEDETEVAVKLLTRDNQNGDREFIAEVEMLSRLHHRNLVKLIGICIEGRTRCLVYELVRNGSVESHLHGVDKNKGPLDWDARMKIALGAARGLAYLHEDSNPRVIHRDFKASNILLEEDFTPKVSDFGLAREATEGSHHISTRVMGTFGYVAPEYAMTGHLLVKSDVYSYGVVLLELLTGRKPVDMCQPPGQENLVTWARPLLTSREGLEQLVDPSLAGSYDFDDMAKVAAIASMCVHPEVTHRPFMGEVVQALKLIYNDTDETCGDCCSRKESSAQESDFKGDFAPSDSSWWNAGGITPRLTYGHASSFITMENSSGPLEEMENRPFSASSLFGDEMSLPIRHGNRSGPLRTVRSKAALYRFTGSRSEHGGLLPRRAWNDGYWV</sequence>
<dbReference type="GO" id="GO:0005524">
    <property type="term" value="F:ATP binding"/>
    <property type="evidence" value="ECO:0007669"/>
    <property type="project" value="UniProtKB-UniRule"/>
</dbReference>
<evidence type="ECO:0000256" key="2">
    <source>
        <dbReference type="ARBA" id="ARBA00022679"/>
    </source>
</evidence>
<evidence type="ECO:0000256" key="1">
    <source>
        <dbReference type="ARBA" id="ARBA00022527"/>
    </source>
</evidence>
<dbReference type="PANTHER" id="PTHR47989:SF40">
    <property type="entry name" value="RECEPTOR-LIKE SERINE_THREONINE-PROTEIN KINASE ALE2"/>
    <property type="match status" value="1"/>
</dbReference>
<proteinExistence type="predicted"/>
<evidence type="ECO:0000256" key="6">
    <source>
        <dbReference type="PROSITE-ProRule" id="PRU10141"/>
    </source>
</evidence>
<dbReference type="FunFam" id="3.30.200.20:FF:000146">
    <property type="entry name" value="receptor-like serine/threonine-protein kinase ALE2"/>
    <property type="match status" value="1"/>
</dbReference>
<evidence type="ECO:0000256" key="7">
    <source>
        <dbReference type="SAM" id="MobiDB-lite"/>
    </source>
</evidence>
<dbReference type="InterPro" id="IPR000719">
    <property type="entry name" value="Prot_kinase_dom"/>
</dbReference>
<feature type="signal peptide" evidence="9">
    <location>
        <begin position="1"/>
        <end position="17"/>
    </location>
</feature>
<dbReference type="FunFam" id="1.10.510.10:FF:000051">
    <property type="entry name" value="Receptor-like serine/threonine-protein kinase ALE2"/>
    <property type="match status" value="1"/>
</dbReference>
<dbReference type="Gramene" id="QL09p042889:mrna">
    <property type="protein sequence ID" value="QL09p042889:mrna"/>
    <property type="gene ID" value="QL09p042889"/>
</dbReference>
<evidence type="ECO:0000256" key="8">
    <source>
        <dbReference type="SAM" id="Phobius"/>
    </source>
</evidence>
<dbReference type="InterPro" id="IPR011009">
    <property type="entry name" value="Kinase-like_dom_sf"/>
</dbReference>
<keyword evidence="8" id="KW-1133">Transmembrane helix</keyword>
<feature type="transmembrane region" description="Helical" evidence="8">
    <location>
        <begin position="466"/>
        <end position="488"/>
    </location>
</feature>
<protein>
    <recommendedName>
        <fullName evidence="10">Protein kinase domain-containing protein</fullName>
    </recommendedName>
</protein>
<dbReference type="InParanoid" id="A0A7N2MJE7"/>
<feature type="domain" description="Protein kinase" evidence="10">
    <location>
        <begin position="556"/>
        <end position="831"/>
    </location>
</feature>
<dbReference type="InterPro" id="IPR008271">
    <property type="entry name" value="Ser/Thr_kinase_AS"/>
</dbReference>
<keyword evidence="9" id="KW-0732">Signal</keyword>
<reference evidence="11" key="2">
    <citation type="submission" date="2021-01" db="UniProtKB">
        <authorList>
            <consortium name="EnsemblPlants"/>
        </authorList>
    </citation>
    <scope>IDENTIFICATION</scope>
</reference>
<keyword evidence="8" id="KW-0472">Membrane</keyword>
<dbReference type="InterPro" id="IPR017441">
    <property type="entry name" value="Protein_kinase_ATP_BS"/>
</dbReference>
<feature type="binding site" evidence="6">
    <location>
        <position position="584"/>
    </location>
    <ligand>
        <name>ATP</name>
        <dbReference type="ChEBI" id="CHEBI:30616"/>
    </ligand>
</feature>